<reference evidence="2" key="2">
    <citation type="submission" date="2014-03" db="EMBL/GenBank/DDBJ databases">
        <title>The whipworm genome and dual-species transcriptomics of an intimate host-pathogen interaction.</title>
        <authorList>
            <person name="Foth B.J."/>
            <person name="Tsai I.J."/>
            <person name="Reid A.J."/>
            <person name="Bancroft A.J."/>
            <person name="Nichol S."/>
            <person name="Tracey A."/>
            <person name="Holroyd N."/>
            <person name="Cotton J.A."/>
            <person name="Stanley E.J."/>
            <person name="Zarowiecki M."/>
            <person name="Liu J.Z."/>
            <person name="Huckvale T."/>
            <person name="Cooper P.J."/>
            <person name="Grencis R.K."/>
            <person name="Berriman M."/>
        </authorList>
    </citation>
    <scope>NUCLEOTIDE SEQUENCE [LARGE SCALE GENOMIC DNA]</scope>
</reference>
<sequence>MTVSGDSHFSAWHARRTNEDTGLIAFSLSLSLFHATLGNGAMSKLADACSSQWRVLSPSPLPSCDSVAGSSSFDILVVFSSSSTLSLRLFFSFIIIIYTFPFSPNPTK</sequence>
<evidence type="ECO:0000313" key="3">
    <source>
        <dbReference type="Proteomes" id="UP000030665"/>
    </source>
</evidence>
<evidence type="ECO:0000256" key="1">
    <source>
        <dbReference type="SAM" id="Phobius"/>
    </source>
</evidence>
<reference evidence="2" key="1">
    <citation type="submission" date="2014-01" db="EMBL/GenBank/DDBJ databases">
        <authorList>
            <person name="Aslett M."/>
        </authorList>
    </citation>
    <scope>NUCLEOTIDE SEQUENCE</scope>
</reference>
<proteinExistence type="predicted"/>
<dbReference type="Proteomes" id="UP000030665">
    <property type="component" value="Unassembled WGS sequence"/>
</dbReference>
<dbReference type="EMBL" id="HG806127">
    <property type="protein sequence ID" value="CDW57159.1"/>
    <property type="molecule type" value="Genomic_DNA"/>
</dbReference>
<gene>
    <name evidence="2" type="ORF">TTRE_0000544601</name>
</gene>
<keyword evidence="3" id="KW-1185">Reference proteome</keyword>
<protein>
    <submittedName>
        <fullName evidence="2">Uncharacterized protein</fullName>
    </submittedName>
</protein>
<feature type="transmembrane region" description="Helical" evidence="1">
    <location>
        <begin position="75"/>
        <end position="100"/>
    </location>
</feature>
<keyword evidence="1" id="KW-1133">Transmembrane helix</keyword>
<accession>A0A077ZBI1</accession>
<keyword evidence="1" id="KW-0472">Membrane</keyword>
<name>A0A077ZBI1_TRITR</name>
<evidence type="ECO:0000313" key="2">
    <source>
        <dbReference type="EMBL" id="CDW57159.1"/>
    </source>
</evidence>
<keyword evidence="1" id="KW-0812">Transmembrane</keyword>
<organism evidence="2 3">
    <name type="scientific">Trichuris trichiura</name>
    <name type="common">Whipworm</name>
    <name type="synonym">Trichocephalus trichiurus</name>
    <dbReference type="NCBI Taxonomy" id="36087"/>
    <lineage>
        <taxon>Eukaryota</taxon>
        <taxon>Metazoa</taxon>
        <taxon>Ecdysozoa</taxon>
        <taxon>Nematoda</taxon>
        <taxon>Enoplea</taxon>
        <taxon>Dorylaimia</taxon>
        <taxon>Trichinellida</taxon>
        <taxon>Trichuridae</taxon>
        <taxon>Trichuris</taxon>
    </lineage>
</organism>
<dbReference type="AlphaFoldDB" id="A0A077ZBI1"/>